<dbReference type="PROSITE" id="PS51459">
    <property type="entry name" value="FIDO"/>
    <property type="match status" value="1"/>
</dbReference>
<dbReference type="Pfam" id="PF02661">
    <property type="entry name" value="Fic"/>
    <property type="match status" value="1"/>
</dbReference>
<dbReference type="InterPro" id="IPR036597">
    <property type="entry name" value="Fido-like_dom_sf"/>
</dbReference>
<evidence type="ECO:0000313" key="5">
    <source>
        <dbReference type="Proteomes" id="UP000460435"/>
    </source>
</evidence>
<dbReference type="GO" id="GO:0005524">
    <property type="term" value="F:ATP binding"/>
    <property type="evidence" value="ECO:0007669"/>
    <property type="project" value="UniProtKB-KW"/>
</dbReference>
<dbReference type="Proteomes" id="UP000460435">
    <property type="component" value="Unassembled WGS sequence"/>
</dbReference>
<accession>A0A7K3M3P9</accession>
<feature type="active site" evidence="1">
    <location>
        <position position="223"/>
    </location>
</feature>
<gene>
    <name evidence="4" type="ORF">F7O44_12345</name>
</gene>
<evidence type="ECO:0000256" key="1">
    <source>
        <dbReference type="PIRSR" id="PIRSR640198-1"/>
    </source>
</evidence>
<dbReference type="PANTHER" id="PTHR13504:SF38">
    <property type="entry name" value="FIDO DOMAIN-CONTAINING PROTEIN"/>
    <property type="match status" value="1"/>
</dbReference>
<protein>
    <submittedName>
        <fullName evidence="4">Fic family protein</fullName>
    </submittedName>
</protein>
<dbReference type="InterPro" id="IPR003812">
    <property type="entry name" value="Fido"/>
</dbReference>
<name>A0A7K3M3P9_9ACTN</name>
<feature type="binding site" evidence="2">
    <location>
        <begin position="227"/>
        <end position="234"/>
    </location>
    <ligand>
        <name>ATP</name>
        <dbReference type="ChEBI" id="CHEBI:30616"/>
    </ligand>
</feature>
<keyword evidence="5" id="KW-1185">Reference proteome</keyword>
<evidence type="ECO:0000313" key="4">
    <source>
        <dbReference type="EMBL" id="NDL57866.1"/>
    </source>
</evidence>
<proteinExistence type="predicted"/>
<sequence length="402" mass="44035">MSHEWPAHRHEIRPWRQAVRGGTRDDRMLSEIEVALPPLIADISISVDGLLASVVEQAAREVTALDTAHGRGLGALGVLLLRTESVASSKIEQVEASIDDYARALHGIKTNSSAASMVAATEALDTMIAEVERTRLIDVSTMTSAHAALLRDDPVERHYAGRLRDVQNWIGGSDYSPRHATYVPPPWETVVEYMDDLVRFANRDDVPALVQAAIAHAQFESIHPFTDGNGRIGRALINAILRRRGATKRIVVPLASALVANRDGYFGLLNDYRRGEFRAIVRSFASASLIAASESYTTAERLTEIESEWRTWVGRTRRGSAVDMVLALLPAQPVISAEDVCGKIAAPVSSVYAAIDRLRDAGVLRPLTERKRNQVWGAGLILDELDDLGMRIADAARDQALL</sequence>
<dbReference type="PANTHER" id="PTHR13504">
    <property type="entry name" value="FIDO DOMAIN-CONTAINING PROTEIN DDB_G0283145"/>
    <property type="match status" value="1"/>
</dbReference>
<dbReference type="EMBL" id="WLZY01000004">
    <property type="protein sequence ID" value="NDL57866.1"/>
    <property type="molecule type" value="Genomic_DNA"/>
</dbReference>
<organism evidence="4 5">
    <name type="scientific">Phytoactinopolyspora mesophila</name>
    <dbReference type="NCBI Taxonomy" id="2650750"/>
    <lineage>
        <taxon>Bacteria</taxon>
        <taxon>Bacillati</taxon>
        <taxon>Actinomycetota</taxon>
        <taxon>Actinomycetes</taxon>
        <taxon>Jiangellales</taxon>
        <taxon>Jiangellaceae</taxon>
        <taxon>Phytoactinopolyspora</taxon>
    </lineage>
</organism>
<evidence type="ECO:0000259" key="3">
    <source>
        <dbReference type="PROSITE" id="PS51459"/>
    </source>
</evidence>
<dbReference type="RefSeq" id="WP_162450587.1">
    <property type="nucleotide sequence ID" value="NZ_WLZY01000004.1"/>
</dbReference>
<keyword evidence="2" id="KW-0067">ATP-binding</keyword>
<dbReference type="SUPFAM" id="SSF140931">
    <property type="entry name" value="Fic-like"/>
    <property type="match status" value="1"/>
</dbReference>
<reference evidence="4 5" key="1">
    <citation type="submission" date="2019-11" db="EMBL/GenBank/DDBJ databases">
        <authorList>
            <person name="Li X.-J."/>
            <person name="Feng X.-M."/>
        </authorList>
    </citation>
    <scope>NUCLEOTIDE SEQUENCE [LARGE SCALE GENOMIC DNA]</scope>
    <source>
        <strain evidence="4 5">XMNu-373</strain>
    </source>
</reference>
<dbReference type="AlphaFoldDB" id="A0A7K3M3P9"/>
<evidence type="ECO:0000256" key="2">
    <source>
        <dbReference type="PIRSR" id="PIRSR640198-2"/>
    </source>
</evidence>
<dbReference type="InterPro" id="IPR040198">
    <property type="entry name" value="Fido_containing"/>
</dbReference>
<keyword evidence="2" id="KW-0547">Nucleotide-binding</keyword>
<comment type="caution">
    <text evidence="4">The sequence shown here is derived from an EMBL/GenBank/DDBJ whole genome shotgun (WGS) entry which is preliminary data.</text>
</comment>
<feature type="domain" description="Fido" evidence="3">
    <location>
        <begin position="137"/>
        <end position="286"/>
    </location>
</feature>
<dbReference type="Gene3D" id="1.10.3290.10">
    <property type="entry name" value="Fido-like domain"/>
    <property type="match status" value="1"/>
</dbReference>